<evidence type="ECO:0000313" key="5">
    <source>
        <dbReference type="EMBL" id="CAO95304.1"/>
    </source>
</evidence>
<accession>B2VGZ0</accession>
<dbReference type="HOGENOM" id="CLU_1426006_0_0_6"/>
<dbReference type="InterPro" id="IPR016032">
    <property type="entry name" value="Sig_transdc_resp-reg_C-effctor"/>
</dbReference>
<dbReference type="GO" id="GO:0006355">
    <property type="term" value="P:regulation of DNA-templated transcription"/>
    <property type="evidence" value="ECO:0007669"/>
    <property type="project" value="InterPro"/>
</dbReference>
<dbReference type="GO" id="GO:0003677">
    <property type="term" value="F:DNA binding"/>
    <property type="evidence" value="ECO:0007669"/>
    <property type="project" value="UniProtKB-UniRule"/>
</dbReference>
<organism evidence="5 6">
    <name type="scientific">Erwinia tasmaniensis (strain DSM 17950 / CFBP 7177 / CIP 109463 / NCPPB 4357 / Et1/99)</name>
    <dbReference type="NCBI Taxonomy" id="465817"/>
    <lineage>
        <taxon>Bacteria</taxon>
        <taxon>Pseudomonadati</taxon>
        <taxon>Pseudomonadota</taxon>
        <taxon>Gammaproteobacteria</taxon>
        <taxon>Enterobacterales</taxon>
        <taxon>Erwiniaceae</taxon>
        <taxon>Erwinia</taxon>
    </lineage>
</organism>
<dbReference type="AlphaFoldDB" id="B2VGZ0"/>
<dbReference type="eggNOG" id="COG3710">
    <property type="taxonomic scope" value="Bacteria"/>
</dbReference>
<evidence type="ECO:0000313" key="6">
    <source>
        <dbReference type="Proteomes" id="UP000001726"/>
    </source>
</evidence>
<evidence type="ECO:0000256" key="2">
    <source>
        <dbReference type="PROSITE-ProRule" id="PRU01091"/>
    </source>
</evidence>
<dbReference type="InterPro" id="IPR001867">
    <property type="entry name" value="OmpR/PhoB-type_DNA-bd"/>
</dbReference>
<dbReference type="CDD" id="cd00383">
    <property type="entry name" value="trans_reg_C"/>
    <property type="match status" value="1"/>
</dbReference>
<dbReference type="SUPFAM" id="SSF46894">
    <property type="entry name" value="C-terminal effector domain of the bipartite response regulators"/>
    <property type="match status" value="1"/>
</dbReference>
<evidence type="ECO:0000256" key="3">
    <source>
        <dbReference type="SAM" id="MobiDB-lite"/>
    </source>
</evidence>
<evidence type="ECO:0000259" key="4">
    <source>
        <dbReference type="PROSITE" id="PS51755"/>
    </source>
</evidence>
<evidence type="ECO:0000256" key="1">
    <source>
        <dbReference type="ARBA" id="ARBA00023125"/>
    </source>
</evidence>
<proteinExistence type="predicted"/>
<gene>
    <name evidence="5" type="primary">marT</name>
    <name evidence="5" type="ordered locus">ETA_02580</name>
</gene>
<keyword evidence="1 2" id="KW-0238">DNA-binding</keyword>
<sequence length="190" mass="21531">MNRKIRMYFILNKTIKFYPDTNELAIINEQDNSIVLSKPASRLLLTLINHLNVVVTRDYLLKTVWEDYGYTPSNNNLYMAISELRKSFSSLNGGESILVTVPKVGLRLEALVDALEKGGNAEEKKETRTETEIEPLAEEKPGEEEEKKISSIYRLKSNTGVKVKISLALILSSLAIFLFNLEENVPIKIL</sequence>
<dbReference type="InterPro" id="IPR036388">
    <property type="entry name" value="WH-like_DNA-bd_sf"/>
</dbReference>
<dbReference type="EMBL" id="CU468135">
    <property type="protein sequence ID" value="CAO95304.1"/>
    <property type="molecule type" value="Genomic_DNA"/>
</dbReference>
<name>B2VGZ0_ERWT9</name>
<dbReference type="KEGG" id="eta:ETA_02580"/>
<dbReference type="GO" id="GO:0000160">
    <property type="term" value="P:phosphorelay signal transduction system"/>
    <property type="evidence" value="ECO:0007669"/>
    <property type="project" value="InterPro"/>
</dbReference>
<keyword evidence="6" id="KW-1185">Reference proteome</keyword>
<dbReference type="SMART" id="SM00862">
    <property type="entry name" value="Trans_reg_C"/>
    <property type="match status" value="1"/>
</dbReference>
<dbReference type="PROSITE" id="PS51755">
    <property type="entry name" value="OMPR_PHOB"/>
    <property type="match status" value="1"/>
</dbReference>
<dbReference type="Pfam" id="PF00486">
    <property type="entry name" value="Trans_reg_C"/>
    <property type="match status" value="1"/>
</dbReference>
<dbReference type="Gene3D" id="1.10.10.10">
    <property type="entry name" value="Winged helix-like DNA-binding domain superfamily/Winged helix DNA-binding domain"/>
    <property type="match status" value="1"/>
</dbReference>
<reference evidence="5 6" key="1">
    <citation type="journal article" date="2008" name="Environ. Microbiol.">
        <title>The genome of Erwinia tasmaniensis strain Et1/99, a non-pathogenic bacterium in the genus Erwinia.</title>
        <authorList>
            <person name="Kube M."/>
            <person name="Migdoll A.M."/>
            <person name="Mueller I."/>
            <person name="Kuhl H."/>
            <person name="Beck A."/>
            <person name="Reinhardt R."/>
            <person name="Geider K."/>
        </authorList>
    </citation>
    <scope>NUCLEOTIDE SEQUENCE [LARGE SCALE GENOMIC DNA]</scope>
    <source>
        <strain evidence="6">DSM 17950 / CFBP 7177 / CIP 109463 / NCPPB 4357 / Et1/99</strain>
    </source>
</reference>
<feature type="DNA-binding region" description="OmpR/PhoB-type" evidence="2">
    <location>
        <begin position="6"/>
        <end position="110"/>
    </location>
</feature>
<dbReference type="STRING" id="465817.ETA_02580"/>
<dbReference type="Proteomes" id="UP000001726">
    <property type="component" value="Chromosome"/>
</dbReference>
<protein>
    <submittedName>
        <fullName evidence="5">Transcriptional regulatory protein</fullName>
    </submittedName>
</protein>
<feature type="region of interest" description="Disordered" evidence="3">
    <location>
        <begin position="119"/>
        <end position="143"/>
    </location>
</feature>
<feature type="domain" description="OmpR/PhoB-type" evidence="4">
    <location>
        <begin position="6"/>
        <end position="110"/>
    </location>
</feature>